<accession>A0A8E6B6M9</accession>
<dbReference type="AlphaFoldDB" id="A0A8E6B6M9"/>
<organism evidence="1 2">
    <name type="scientific">Telmatocola sphagniphila</name>
    <dbReference type="NCBI Taxonomy" id="1123043"/>
    <lineage>
        <taxon>Bacteria</taxon>
        <taxon>Pseudomonadati</taxon>
        <taxon>Planctomycetota</taxon>
        <taxon>Planctomycetia</taxon>
        <taxon>Gemmatales</taxon>
        <taxon>Gemmataceae</taxon>
    </lineage>
</organism>
<sequence>MNPKTLEFNGLTPVDVASSVSGKSVVTLAVWVMADAATTVIIREKGTGRTLHKFFCSAQGGGVLPWVPVGSSCDPVWEKTTAGNGVEVVQTNAAANVIANIIWGYR</sequence>
<dbReference type="RefSeq" id="WP_213497206.1">
    <property type="nucleotide sequence ID" value="NZ_CP074694.1"/>
</dbReference>
<name>A0A8E6B6M9_9BACT</name>
<gene>
    <name evidence="1" type="ORF">KIH39_00030</name>
</gene>
<dbReference type="Proteomes" id="UP000676194">
    <property type="component" value="Chromosome"/>
</dbReference>
<evidence type="ECO:0000313" key="1">
    <source>
        <dbReference type="EMBL" id="QVL32342.1"/>
    </source>
</evidence>
<reference evidence="1" key="1">
    <citation type="submission" date="2021-05" db="EMBL/GenBank/DDBJ databases">
        <title>Complete genome sequence of the cellulolytic planctomycete Telmatocola sphagniphila SP2T and characterization of the first cellulase from planctomycetes.</title>
        <authorList>
            <person name="Rakitin A.L."/>
            <person name="Beletsky A.V."/>
            <person name="Naumoff D.G."/>
            <person name="Kulichevskaya I.S."/>
            <person name="Mardanov A.V."/>
            <person name="Ravin N.V."/>
            <person name="Dedysh S.N."/>
        </authorList>
    </citation>
    <scope>NUCLEOTIDE SEQUENCE</scope>
    <source>
        <strain evidence="1">SP2T</strain>
    </source>
</reference>
<dbReference type="EMBL" id="CP074694">
    <property type="protein sequence ID" value="QVL32342.1"/>
    <property type="molecule type" value="Genomic_DNA"/>
</dbReference>
<dbReference type="KEGG" id="tsph:KIH39_00030"/>
<evidence type="ECO:0000313" key="2">
    <source>
        <dbReference type="Proteomes" id="UP000676194"/>
    </source>
</evidence>
<keyword evidence="2" id="KW-1185">Reference proteome</keyword>
<protein>
    <submittedName>
        <fullName evidence="1">Uncharacterized protein</fullName>
    </submittedName>
</protein>
<proteinExistence type="predicted"/>